<accession>A0A285UXE4</accession>
<dbReference type="Proteomes" id="UP000219435">
    <property type="component" value="Unassembled WGS sequence"/>
</dbReference>
<dbReference type="InterPro" id="IPR025358">
    <property type="entry name" value="DUF4262"/>
</dbReference>
<reference evidence="2" key="1">
    <citation type="submission" date="2017-08" db="EMBL/GenBank/DDBJ databases">
        <authorList>
            <person name="Varghese N."/>
            <person name="Submissions S."/>
        </authorList>
    </citation>
    <scope>NUCLEOTIDE SEQUENCE [LARGE SCALE GENOMIC DNA]</scope>
    <source>
        <strain evidence="2">DSM 4725</strain>
    </source>
</reference>
<gene>
    <name evidence="1" type="ORF">SAMN05660748_0260</name>
</gene>
<evidence type="ECO:0000313" key="1">
    <source>
        <dbReference type="EMBL" id="SOC46479.1"/>
    </source>
</evidence>
<dbReference type="Pfam" id="PF14081">
    <property type="entry name" value="DUF4262"/>
    <property type="match status" value="1"/>
</dbReference>
<evidence type="ECO:0000313" key="2">
    <source>
        <dbReference type="Proteomes" id="UP000219435"/>
    </source>
</evidence>
<organism evidence="1 2">
    <name type="scientific">Blastococcus aggregatus</name>
    <dbReference type="NCBI Taxonomy" id="38502"/>
    <lineage>
        <taxon>Bacteria</taxon>
        <taxon>Bacillati</taxon>
        <taxon>Actinomycetota</taxon>
        <taxon>Actinomycetes</taxon>
        <taxon>Geodermatophilales</taxon>
        <taxon>Geodermatophilaceae</taxon>
        <taxon>Blastococcus</taxon>
    </lineage>
</organism>
<sequence>MTQDAQTIAWLDQEDARLAQLIRRHGWAVQYVSADEEEEPSFAYTVGLFGLGHPELVVVGVGYDTACGLLNRVGDMVLDGRDLVAGEVIRDDDGVPVLAVEVLPNAGEVLFSANRFYQRPDEFSVPAYQLTWALPGGIFPWDHGYACEPGCQPRPGEWRA</sequence>
<dbReference type="RefSeq" id="WP_097193230.1">
    <property type="nucleotide sequence ID" value="NZ_OBQI01000001.1"/>
</dbReference>
<dbReference type="AlphaFoldDB" id="A0A285UXE4"/>
<protein>
    <recommendedName>
        <fullName evidence="3">DUF4262 domain-containing protein</fullName>
    </recommendedName>
</protein>
<dbReference type="OrthoDB" id="511192at2"/>
<dbReference type="EMBL" id="OBQI01000001">
    <property type="protein sequence ID" value="SOC46479.1"/>
    <property type="molecule type" value="Genomic_DNA"/>
</dbReference>
<proteinExistence type="predicted"/>
<keyword evidence="2" id="KW-1185">Reference proteome</keyword>
<evidence type="ECO:0008006" key="3">
    <source>
        <dbReference type="Google" id="ProtNLM"/>
    </source>
</evidence>
<name>A0A285UXE4_9ACTN</name>